<evidence type="ECO:0000313" key="3">
    <source>
        <dbReference type="Proteomes" id="UP001287356"/>
    </source>
</evidence>
<comment type="caution">
    <text evidence="2">The sequence shown here is derived from an EMBL/GenBank/DDBJ whole genome shotgun (WGS) entry which is preliminary data.</text>
</comment>
<feature type="region of interest" description="Disordered" evidence="1">
    <location>
        <begin position="90"/>
        <end position="115"/>
    </location>
</feature>
<sequence>MRARNLRFWREMGVPVNSHIELSEENLRKLENMDKKSKLARDQDALKAQKERTQKERTQKEKAQKENDATPLSVMRAHYRVWPTEREIKRQRREDLEQPRHKREAPRPSEVHYGPNHAAGNHDFFAFSKENDARSTDAEIERRYLELCNRRDVLHDLSLGDLPEDDPDLQEYLWLCHYRDGREDLMLGGALKFNDGHHTWVNNSDSDSVSVTRAKPSPYGIKYTWVSENDSVTPKPRGQPNQDDNYYGKANDNGSVHVRNDKNPVLADAELDGDRSTTMDVESIR</sequence>
<feature type="compositionally biased region" description="Basic and acidic residues" evidence="1">
    <location>
        <begin position="90"/>
        <end position="110"/>
    </location>
</feature>
<proteinExistence type="predicted"/>
<keyword evidence="3" id="KW-1185">Reference proteome</keyword>
<feature type="region of interest" description="Disordered" evidence="1">
    <location>
        <begin position="229"/>
        <end position="285"/>
    </location>
</feature>
<reference evidence="2" key="2">
    <citation type="submission" date="2023-06" db="EMBL/GenBank/DDBJ databases">
        <authorList>
            <consortium name="Lawrence Berkeley National Laboratory"/>
            <person name="Haridas S."/>
            <person name="Hensen N."/>
            <person name="Bonometti L."/>
            <person name="Westerberg I."/>
            <person name="Brannstrom I.O."/>
            <person name="Guillou S."/>
            <person name="Cros-Aarteil S."/>
            <person name="Calhoun S."/>
            <person name="Kuo A."/>
            <person name="Mondo S."/>
            <person name="Pangilinan J."/>
            <person name="Riley R."/>
            <person name="Labutti K."/>
            <person name="Andreopoulos B."/>
            <person name="Lipzen A."/>
            <person name="Chen C."/>
            <person name="Yanf M."/>
            <person name="Daum C."/>
            <person name="Ng V."/>
            <person name="Clum A."/>
            <person name="Steindorff A."/>
            <person name="Ohm R."/>
            <person name="Martin F."/>
            <person name="Silar P."/>
            <person name="Natvig D."/>
            <person name="Lalanne C."/>
            <person name="Gautier V."/>
            <person name="Ament-Velasquez S.L."/>
            <person name="Kruys A."/>
            <person name="Hutchinson M.I."/>
            <person name="Powell A.J."/>
            <person name="Barry K."/>
            <person name="Miller A.N."/>
            <person name="Grigoriev I.V."/>
            <person name="Debuchy R."/>
            <person name="Gladieux P."/>
            <person name="Thoren M.H."/>
            <person name="Johannesson H."/>
        </authorList>
    </citation>
    <scope>NUCLEOTIDE SEQUENCE</scope>
    <source>
        <strain evidence="2">CBS 958.72</strain>
    </source>
</reference>
<evidence type="ECO:0000313" key="2">
    <source>
        <dbReference type="EMBL" id="KAK3376960.1"/>
    </source>
</evidence>
<feature type="compositionally biased region" description="Basic and acidic residues" evidence="1">
    <location>
        <begin position="33"/>
        <end position="68"/>
    </location>
</feature>
<dbReference type="AlphaFoldDB" id="A0AAE0KIR1"/>
<accession>A0AAE0KIR1</accession>
<dbReference type="Proteomes" id="UP001287356">
    <property type="component" value="Unassembled WGS sequence"/>
</dbReference>
<feature type="region of interest" description="Disordered" evidence="1">
    <location>
        <begin position="33"/>
        <end position="72"/>
    </location>
</feature>
<organism evidence="2 3">
    <name type="scientific">Lasiosphaeria ovina</name>
    <dbReference type="NCBI Taxonomy" id="92902"/>
    <lineage>
        <taxon>Eukaryota</taxon>
        <taxon>Fungi</taxon>
        <taxon>Dikarya</taxon>
        <taxon>Ascomycota</taxon>
        <taxon>Pezizomycotina</taxon>
        <taxon>Sordariomycetes</taxon>
        <taxon>Sordariomycetidae</taxon>
        <taxon>Sordariales</taxon>
        <taxon>Lasiosphaeriaceae</taxon>
        <taxon>Lasiosphaeria</taxon>
    </lineage>
</organism>
<name>A0AAE0KIR1_9PEZI</name>
<evidence type="ECO:0000256" key="1">
    <source>
        <dbReference type="SAM" id="MobiDB-lite"/>
    </source>
</evidence>
<feature type="compositionally biased region" description="Basic and acidic residues" evidence="1">
    <location>
        <begin position="272"/>
        <end position="285"/>
    </location>
</feature>
<gene>
    <name evidence="2" type="ORF">B0T24DRAFT_620167</name>
</gene>
<protein>
    <submittedName>
        <fullName evidence="2">Uncharacterized protein</fullName>
    </submittedName>
</protein>
<reference evidence="2" key="1">
    <citation type="journal article" date="2023" name="Mol. Phylogenet. Evol.">
        <title>Genome-scale phylogeny and comparative genomics of the fungal order Sordariales.</title>
        <authorList>
            <person name="Hensen N."/>
            <person name="Bonometti L."/>
            <person name="Westerberg I."/>
            <person name="Brannstrom I.O."/>
            <person name="Guillou S."/>
            <person name="Cros-Aarteil S."/>
            <person name="Calhoun S."/>
            <person name="Haridas S."/>
            <person name="Kuo A."/>
            <person name="Mondo S."/>
            <person name="Pangilinan J."/>
            <person name="Riley R."/>
            <person name="LaButti K."/>
            <person name="Andreopoulos B."/>
            <person name="Lipzen A."/>
            <person name="Chen C."/>
            <person name="Yan M."/>
            <person name="Daum C."/>
            <person name="Ng V."/>
            <person name="Clum A."/>
            <person name="Steindorff A."/>
            <person name="Ohm R.A."/>
            <person name="Martin F."/>
            <person name="Silar P."/>
            <person name="Natvig D.O."/>
            <person name="Lalanne C."/>
            <person name="Gautier V."/>
            <person name="Ament-Velasquez S.L."/>
            <person name="Kruys A."/>
            <person name="Hutchinson M.I."/>
            <person name="Powell A.J."/>
            <person name="Barry K."/>
            <person name="Miller A.N."/>
            <person name="Grigoriev I.V."/>
            <person name="Debuchy R."/>
            <person name="Gladieux P."/>
            <person name="Hiltunen Thoren M."/>
            <person name="Johannesson H."/>
        </authorList>
    </citation>
    <scope>NUCLEOTIDE SEQUENCE</scope>
    <source>
        <strain evidence="2">CBS 958.72</strain>
    </source>
</reference>
<dbReference type="EMBL" id="JAULSN010000003">
    <property type="protein sequence ID" value="KAK3376960.1"/>
    <property type="molecule type" value="Genomic_DNA"/>
</dbReference>